<dbReference type="eggNOG" id="COG2334">
    <property type="taxonomic scope" value="Bacteria"/>
</dbReference>
<dbReference type="Proteomes" id="UP000001349">
    <property type="component" value="Chromosome"/>
</dbReference>
<dbReference type="Pfam" id="PF01636">
    <property type="entry name" value="APH"/>
    <property type="match status" value="1"/>
</dbReference>
<dbReference type="Gene3D" id="3.90.1200.10">
    <property type="match status" value="1"/>
</dbReference>
<dbReference type="GO" id="GO:0016740">
    <property type="term" value="F:transferase activity"/>
    <property type="evidence" value="ECO:0007669"/>
    <property type="project" value="UniProtKB-KW"/>
</dbReference>
<dbReference type="RefSeq" id="WP_015924719.1">
    <property type="nucleotide sequence ID" value="NC_011898.1"/>
</dbReference>
<accession>B8I0J4</accession>
<keyword evidence="2" id="KW-0808">Transferase</keyword>
<dbReference type="SUPFAM" id="SSF56112">
    <property type="entry name" value="Protein kinase-like (PK-like)"/>
    <property type="match status" value="1"/>
</dbReference>
<dbReference type="AlphaFoldDB" id="B8I0J4"/>
<gene>
    <name evidence="2" type="ordered locus">Ccel_1212</name>
</gene>
<evidence type="ECO:0000313" key="2">
    <source>
        <dbReference type="EMBL" id="ACL75569.1"/>
    </source>
</evidence>
<dbReference type="STRING" id="394503.Ccel_1212"/>
<dbReference type="HOGENOM" id="CLU_083624_1_0_9"/>
<dbReference type="EMBL" id="CP001348">
    <property type="protein sequence ID" value="ACL75569.1"/>
    <property type="molecule type" value="Genomic_DNA"/>
</dbReference>
<evidence type="ECO:0000313" key="3">
    <source>
        <dbReference type="Proteomes" id="UP000001349"/>
    </source>
</evidence>
<dbReference type="InterPro" id="IPR011009">
    <property type="entry name" value="Kinase-like_dom_sf"/>
</dbReference>
<sequence length="268" mass="30772">MKKGKLLGSGVTAEVYEWGEDKVLKLYFNKYSNDDWVDHEAKVGYLVHESGIMSPAVFDKVEINGRKGIVFERIFGNSIIERLIIEPWELYNYVQQLAVLQYNIHKFSSNGLPTQKERFTSKIRASSSILRGRLKRILDYMESLPDGESICHGDLYFNNVILSGNKLVPIDWNSAYTGNPLGDVARTCLIIRPPNLSGVPDPMNMLTYYPRLLAHQVYVNEYIKLAKVKYEDIDAWMLPVAASRLKDNIPGEKKWLMKLIDKRLAQLR</sequence>
<protein>
    <submittedName>
        <fullName evidence="2">Aminoglycoside phosphotransferase</fullName>
    </submittedName>
</protein>
<dbReference type="InterPro" id="IPR002575">
    <property type="entry name" value="Aminoglycoside_PTrfase"/>
</dbReference>
<name>B8I0J4_RUMCH</name>
<keyword evidence="3" id="KW-1185">Reference proteome</keyword>
<reference evidence="2 3" key="1">
    <citation type="submission" date="2009-01" db="EMBL/GenBank/DDBJ databases">
        <title>Complete sequence of Clostridium cellulolyticum H10.</title>
        <authorList>
            <consortium name="US DOE Joint Genome Institute"/>
            <person name="Lucas S."/>
            <person name="Copeland A."/>
            <person name="Lapidus A."/>
            <person name="Glavina del Rio T."/>
            <person name="Dalin E."/>
            <person name="Tice H."/>
            <person name="Bruce D."/>
            <person name="Goodwin L."/>
            <person name="Pitluck S."/>
            <person name="Chertkov O."/>
            <person name="Saunders E."/>
            <person name="Brettin T."/>
            <person name="Detter J.C."/>
            <person name="Han C."/>
            <person name="Larimer F."/>
            <person name="Land M."/>
            <person name="Hauser L."/>
            <person name="Kyrpides N."/>
            <person name="Ivanova N."/>
            <person name="Zhou J."/>
            <person name="Richardson P."/>
        </authorList>
    </citation>
    <scope>NUCLEOTIDE SEQUENCE [LARGE SCALE GENOMIC DNA]</scope>
    <source>
        <strain evidence="3">ATCC 35319 / DSM 5812 / JCM 6584 / H10</strain>
    </source>
</reference>
<feature type="domain" description="Aminoglycoside phosphotransferase" evidence="1">
    <location>
        <begin position="5"/>
        <end position="192"/>
    </location>
</feature>
<proteinExistence type="predicted"/>
<evidence type="ECO:0000259" key="1">
    <source>
        <dbReference type="Pfam" id="PF01636"/>
    </source>
</evidence>
<organism evidence="2 3">
    <name type="scientific">Ruminiclostridium cellulolyticum (strain ATCC 35319 / DSM 5812 / JCM 6584 / H10)</name>
    <name type="common">Clostridium cellulolyticum</name>
    <dbReference type="NCBI Taxonomy" id="394503"/>
    <lineage>
        <taxon>Bacteria</taxon>
        <taxon>Bacillati</taxon>
        <taxon>Bacillota</taxon>
        <taxon>Clostridia</taxon>
        <taxon>Eubacteriales</taxon>
        <taxon>Oscillospiraceae</taxon>
        <taxon>Ruminiclostridium</taxon>
    </lineage>
</organism>
<dbReference type="OrthoDB" id="9800774at2"/>
<dbReference type="KEGG" id="cce:Ccel_1212"/>